<dbReference type="InterPro" id="IPR048378">
    <property type="entry name" value="BFA1-like_C"/>
</dbReference>
<reference evidence="3 4" key="1">
    <citation type="journal article" date="2014" name="Nat. Commun.">
        <title>Klebsormidium flaccidum genome reveals primary factors for plant terrestrial adaptation.</title>
        <authorList>
            <person name="Hori K."/>
            <person name="Maruyama F."/>
            <person name="Fujisawa T."/>
            <person name="Togashi T."/>
            <person name="Yamamoto N."/>
            <person name="Seo M."/>
            <person name="Sato S."/>
            <person name="Yamada T."/>
            <person name="Mori H."/>
            <person name="Tajima N."/>
            <person name="Moriyama T."/>
            <person name="Ikeuchi M."/>
            <person name="Watanabe M."/>
            <person name="Wada H."/>
            <person name="Kobayashi K."/>
            <person name="Saito M."/>
            <person name="Masuda T."/>
            <person name="Sasaki-Sekimoto Y."/>
            <person name="Mashiguchi K."/>
            <person name="Awai K."/>
            <person name="Shimojima M."/>
            <person name="Masuda S."/>
            <person name="Iwai M."/>
            <person name="Nobusawa T."/>
            <person name="Narise T."/>
            <person name="Kondo S."/>
            <person name="Saito H."/>
            <person name="Sato R."/>
            <person name="Murakawa M."/>
            <person name="Ihara Y."/>
            <person name="Oshima-Yamada Y."/>
            <person name="Ohtaka K."/>
            <person name="Satoh M."/>
            <person name="Sonobe K."/>
            <person name="Ishii M."/>
            <person name="Ohtani R."/>
            <person name="Kanamori-Sato M."/>
            <person name="Honoki R."/>
            <person name="Miyazaki D."/>
            <person name="Mochizuki H."/>
            <person name="Umetsu J."/>
            <person name="Higashi K."/>
            <person name="Shibata D."/>
            <person name="Kamiya Y."/>
            <person name="Sato N."/>
            <person name="Nakamura Y."/>
            <person name="Tabata S."/>
            <person name="Ida S."/>
            <person name="Kurokawa K."/>
            <person name="Ohta H."/>
        </authorList>
    </citation>
    <scope>NUCLEOTIDE SEQUENCE [LARGE SCALE GENOMIC DNA]</scope>
    <source>
        <strain evidence="3 4">NIES-2285</strain>
    </source>
</reference>
<feature type="domain" description="Biogenesis factor required for ATP synthase 1-like C-terminal" evidence="2">
    <location>
        <begin position="190"/>
        <end position="321"/>
    </location>
</feature>
<dbReference type="AlphaFoldDB" id="A0A1Y1I5Q9"/>
<dbReference type="Proteomes" id="UP000054558">
    <property type="component" value="Unassembled WGS sequence"/>
</dbReference>
<proteinExistence type="predicted"/>
<sequence length="322" mass="34887">MDASAAFPAFVQLNCGTWSGTFYQFNAFGKVLESIQTTMEVTSSGTADDLMMQQRLKVQDQAVGAASASDSESVFDLHSSRTSLGDSQQLSYFPGDGAFSLSHQTAEALDALLRKGLSKKKDGEDIDRTVRYPSERPALVSECCLHSDSGDRRVRAIHVLDTRGLLDQIGVFVESKTEGEELETQDDPGSRIDALLGKWKGRASSRRTALYGGTVTEYDSSITYTKGPEGTLEQVLKMGPSGFELKSTASLDGSVILYPGGLQTTLLPGGIAVTCPLNVKPGQSFYFEMSWIVNPGHRSRLIRTYDLDGLVVSTTLIKEVKS</sequence>
<dbReference type="InterPro" id="IPR022017">
    <property type="entry name" value="BFA1-like_DUF3598"/>
</dbReference>
<evidence type="ECO:0000259" key="1">
    <source>
        <dbReference type="Pfam" id="PF12204"/>
    </source>
</evidence>
<dbReference type="Pfam" id="PF21053">
    <property type="entry name" value="BFA1_C"/>
    <property type="match status" value="1"/>
</dbReference>
<protein>
    <submittedName>
        <fullName evidence="3">Uncharacterized protein</fullName>
    </submittedName>
</protein>
<feature type="domain" description="DUF3598" evidence="1">
    <location>
        <begin position="10"/>
        <end position="176"/>
    </location>
</feature>
<evidence type="ECO:0000313" key="3">
    <source>
        <dbReference type="EMBL" id="GAQ86285.1"/>
    </source>
</evidence>
<dbReference type="PANTHER" id="PTHR33404:SF3">
    <property type="entry name" value="NMDA RECEPTOR SUBUNIT EPSILON-1, PUTATIVE (DUF3598)-RELATED"/>
    <property type="match status" value="1"/>
</dbReference>
<dbReference type="EMBL" id="DF237229">
    <property type="protein sequence ID" value="GAQ86285.1"/>
    <property type="molecule type" value="Genomic_DNA"/>
</dbReference>
<gene>
    <name evidence="3" type="ORF">KFL_002800150</name>
</gene>
<dbReference type="OrthoDB" id="1908268at2759"/>
<evidence type="ECO:0000259" key="2">
    <source>
        <dbReference type="Pfam" id="PF21053"/>
    </source>
</evidence>
<dbReference type="OMA" id="GSFFQFD"/>
<accession>A0A1Y1I5Q9</accession>
<keyword evidence="4" id="KW-1185">Reference proteome</keyword>
<organism evidence="3 4">
    <name type="scientific">Klebsormidium nitens</name>
    <name type="common">Green alga</name>
    <name type="synonym">Ulothrix nitens</name>
    <dbReference type="NCBI Taxonomy" id="105231"/>
    <lineage>
        <taxon>Eukaryota</taxon>
        <taxon>Viridiplantae</taxon>
        <taxon>Streptophyta</taxon>
        <taxon>Klebsormidiophyceae</taxon>
        <taxon>Klebsormidiales</taxon>
        <taxon>Klebsormidiaceae</taxon>
        <taxon>Klebsormidium</taxon>
    </lineage>
</organism>
<dbReference type="PANTHER" id="PTHR33404">
    <property type="entry name" value="CELL DIVISION TOPOLOGICAL SPECIFICITY FACTOR HOMOLOG, CHLOROPLASTIC"/>
    <property type="match status" value="1"/>
</dbReference>
<dbReference type="STRING" id="105231.A0A1Y1I5Q9"/>
<dbReference type="Gene3D" id="2.40.128.20">
    <property type="match status" value="2"/>
</dbReference>
<dbReference type="InterPro" id="IPR012674">
    <property type="entry name" value="Calycin"/>
</dbReference>
<evidence type="ECO:0000313" key="4">
    <source>
        <dbReference type="Proteomes" id="UP000054558"/>
    </source>
</evidence>
<name>A0A1Y1I5Q9_KLENI</name>
<dbReference type="GO" id="GO:0010020">
    <property type="term" value="P:chloroplast fission"/>
    <property type="evidence" value="ECO:0000318"/>
    <property type="project" value="GO_Central"/>
</dbReference>
<dbReference type="SUPFAM" id="SSF50814">
    <property type="entry name" value="Lipocalins"/>
    <property type="match status" value="2"/>
</dbReference>
<dbReference type="Pfam" id="PF12204">
    <property type="entry name" value="DUF3598_N"/>
    <property type="match status" value="1"/>
</dbReference>